<protein>
    <submittedName>
        <fullName evidence="4">Uncharacterized protein</fullName>
    </submittedName>
</protein>
<feature type="repeat" description="ANK" evidence="3">
    <location>
        <begin position="212"/>
        <end position="241"/>
    </location>
</feature>
<dbReference type="InterPro" id="IPR002110">
    <property type="entry name" value="Ankyrin_rpt"/>
</dbReference>
<dbReference type="PANTHER" id="PTHR24173">
    <property type="entry name" value="ANKYRIN REPEAT CONTAINING"/>
    <property type="match status" value="1"/>
</dbReference>
<name>A0A6V8HG99_TALPI</name>
<keyword evidence="1" id="KW-0677">Repeat</keyword>
<reference evidence="5" key="1">
    <citation type="journal article" date="2015" name="Genome Announc.">
        <title>Draft genome sequence of Talaromyces cellulolyticus strain Y-94, a source of lignocellulosic biomass-degrading enzymes.</title>
        <authorList>
            <person name="Fujii T."/>
            <person name="Koike H."/>
            <person name="Sawayama S."/>
            <person name="Yano S."/>
            <person name="Inoue H."/>
        </authorList>
    </citation>
    <scope>NUCLEOTIDE SEQUENCE [LARGE SCALE GENOMIC DNA]</scope>
    <source>
        <strain evidence="5">Y-94</strain>
    </source>
</reference>
<comment type="caution">
    <text evidence="4">The sequence shown here is derived from an EMBL/GenBank/DDBJ whole genome shotgun (WGS) entry which is preliminary data.</text>
</comment>
<dbReference type="AlphaFoldDB" id="A0A6V8HG99"/>
<evidence type="ECO:0000256" key="3">
    <source>
        <dbReference type="PROSITE-ProRule" id="PRU00023"/>
    </source>
</evidence>
<evidence type="ECO:0000313" key="4">
    <source>
        <dbReference type="EMBL" id="GAM40916.1"/>
    </source>
</evidence>
<keyword evidence="5" id="KW-1185">Reference proteome</keyword>
<sequence length="263" mass="29306">MPHKILPESATAEEVFHELKASAASGDLLRLDDALQKWDSVDDLPWFIPNMSESLLQCEHPISDKALALQQVLNVAAKQGHTEIVAFLLDQKGCIVTRMAIKPALVRKQWDVMQLFLDRGWNINSPVEGGNTCSVLNHAGKIAPVKTLKILKEYGADFTKSNALHEAALGLKPGRVEVMAYLLDEAGVPINQREFEYDASFFNELRQLGLGTALHKAVEDKCLETVKFLLNRGIDRDIEDTKGRKAVDLARTYEFEEALALLQ</sequence>
<dbReference type="SUPFAM" id="SSF48403">
    <property type="entry name" value="Ankyrin repeat"/>
    <property type="match status" value="1"/>
</dbReference>
<dbReference type="SMART" id="SM00248">
    <property type="entry name" value="ANK"/>
    <property type="match status" value="3"/>
</dbReference>
<dbReference type="EMBL" id="DF933837">
    <property type="protein sequence ID" value="GAM40916.1"/>
    <property type="molecule type" value="Genomic_DNA"/>
</dbReference>
<dbReference type="InterPro" id="IPR036770">
    <property type="entry name" value="Ankyrin_rpt-contain_sf"/>
</dbReference>
<organism evidence="4 5">
    <name type="scientific">Talaromyces pinophilus</name>
    <name type="common">Penicillium pinophilum</name>
    <dbReference type="NCBI Taxonomy" id="128442"/>
    <lineage>
        <taxon>Eukaryota</taxon>
        <taxon>Fungi</taxon>
        <taxon>Dikarya</taxon>
        <taxon>Ascomycota</taxon>
        <taxon>Pezizomycotina</taxon>
        <taxon>Eurotiomycetes</taxon>
        <taxon>Eurotiomycetidae</taxon>
        <taxon>Eurotiales</taxon>
        <taxon>Trichocomaceae</taxon>
        <taxon>Talaromyces</taxon>
        <taxon>Talaromyces sect. Talaromyces</taxon>
    </lineage>
</organism>
<evidence type="ECO:0000313" key="5">
    <source>
        <dbReference type="Proteomes" id="UP000053095"/>
    </source>
</evidence>
<dbReference type="Pfam" id="PF00023">
    <property type="entry name" value="Ank"/>
    <property type="match status" value="1"/>
</dbReference>
<evidence type="ECO:0000256" key="2">
    <source>
        <dbReference type="ARBA" id="ARBA00023043"/>
    </source>
</evidence>
<evidence type="ECO:0000256" key="1">
    <source>
        <dbReference type="ARBA" id="ARBA00022737"/>
    </source>
</evidence>
<proteinExistence type="predicted"/>
<dbReference type="PANTHER" id="PTHR24173:SF74">
    <property type="entry name" value="ANKYRIN REPEAT DOMAIN-CONTAINING PROTEIN 16"/>
    <property type="match status" value="1"/>
</dbReference>
<dbReference type="Gene3D" id="1.25.40.20">
    <property type="entry name" value="Ankyrin repeat-containing domain"/>
    <property type="match status" value="1"/>
</dbReference>
<gene>
    <name evidence="4" type="ORF">TCE0_041f13639</name>
</gene>
<accession>A0A6V8HG99</accession>
<keyword evidence="2 3" id="KW-0040">ANK repeat</keyword>
<dbReference type="Proteomes" id="UP000053095">
    <property type="component" value="Unassembled WGS sequence"/>
</dbReference>
<dbReference type="PROSITE" id="PS50088">
    <property type="entry name" value="ANK_REPEAT"/>
    <property type="match status" value="1"/>
</dbReference>